<keyword evidence="14" id="KW-1185">Reference proteome</keyword>
<reference evidence="13 14" key="1">
    <citation type="submission" date="2014-06" db="EMBL/GenBank/DDBJ databases">
        <title>Evolutionary Origins and Diversification of the Mycorrhizal Mutualists.</title>
        <authorList>
            <consortium name="DOE Joint Genome Institute"/>
            <consortium name="Mycorrhizal Genomics Consortium"/>
            <person name="Kohler A."/>
            <person name="Kuo A."/>
            <person name="Nagy L.G."/>
            <person name="Floudas D."/>
            <person name="Copeland A."/>
            <person name="Barry K.W."/>
            <person name="Cichocki N."/>
            <person name="Veneault-Fourrey C."/>
            <person name="LaButti K."/>
            <person name="Lindquist E.A."/>
            <person name="Lipzen A."/>
            <person name="Lundell T."/>
            <person name="Morin E."/>
            <person name="Murat C."/>
            <person name="Riley R."/>
            <person name="Ohm R."/>
            <person name="Sun H."/>
            <person name="Tunlid A."/>
            <person name="Henrissat B."/>
            <person name="Grigoriev I.V."/>
            <person name="Hibbett D.S."/>
            <person name="Martin F."/>
        </authorList>
    </citation>
    <scope>NUCLEOTIDE SEQUENCE [LARGE SCALE GENOMIC DNA]</scope>
    <source>
        <strain evidence="13 14">SS14</strain>
    </source>
</reference>
<dbReference type="GO" id="GO:0005789">
    <property type="term" value="C:endoplasmic reticulum membrane"/>
    <property type="evidence" value="ECO:0007669"/>
    <property type="project" value="TreeGrafter"/>
</dbReference>
<evidence type="ECO:0000256" key="1">
    <source>
        <dbReference type="ARBA" id="ARBA00004141"/>
    </source>
</evidence>
<comment type="similarity">
    <text evidence="2 12">Belongs to the ELO family.</text>
</comment>
<dbReference type="GO" id="GO:0019367">
    <property type="term" value="P:fatty acid elongation, saturated fatty acid"/>
    <property type="evidence" value="ECO:0007669"/>
    <property type="project" value="TreeGrafter"/>
</dbReference>
<name>A0A0C9VUC5_SPHS4</name>
<evidence type="ECO:0000256" key="5">
    <source>
        <dbReference type="ARBA" id="ARBA00022692"/>
    </source>
</evidence>
<keyword evidence="4 12" id="KW-0808">Transferase</keyword>
<evidence type="ECO:0000313" key="14">
    <source>
        <dbReference type="Proteomes" id="UP000054279"/>
    </source>
</evidence>
<organism evidence="13 14">
    <name type="scientific">Sphaerobolus stellatus (strain SS14)</name>
    <dbReference type="NCBI Taxonomy" id="990650"/>
    <lineage>
        <taxon>Eukaryota</taxon>
        <taxon>Fungi</taxon>
        <taxon>Dikarya</taxon>
        <taxon>Basidiomycota</taxon>
        <taxon>Agaricomycotina</taxon>
        <taxon>Agaricomycetes</taxon>
        <taxon>Phallomycetidae</taxon>
        <taxon>Geastrales</taxon>
        <taxon>Sphaerobolaceae</taxon>
        <taxon>Sphaerobolus</taxon>
    </lineage>
</organism>
<protein>
    <recommendedName>
        <fullName evidence="12">Elongation of fatty acids protein</fullName>
        <ecNumber evidence="12">2.3.1.-</ecNumber>
    </recommendedName>
</protein>
<keyword evidence="7 12" id="KW-1133">Transmembrane helix</keyword>
<evidence type="ECO:0000256" key="2">
    <source>
        <dbReference type="ARBA" id="ARBA00007263"/>
    </source>
</evidence>
<feature type="transmembrane region" description="Helical" evidence="12">
    <location>
        <begin position="71"/>
        <end position="93"/>
    </location>
</feature>
<evidence type="ECO:0000256" key="12">
    <source>
        <dbReference type="RuleBase" id="RU361115"/>
    </source>
</evidence>
<evidence type="ECO:0000256" key="9">
    <source>
        <dbReference type="ARBA" id="ARBA00023136"/>
    </source>
</evidence>
<dbReference type="GO" id="GO:0009922">
    <property type="term" value="F:fatty acid elongase activity"/>
    <property type="evidence" value="ECO:0007669"/>
    <property type="project" value="UniProtKB-EC"/>
</dbReference>
<evidence type="ECO:0000256" key="10">
    <source>
        <dbReference type="ARBA" id="ARBA00023160"/>
    </source>
</evidence>
<evidence type="ECO:0000256" key="8">
    <source>
        <dbReference type="ARBA" id="ARBA00023098"/>
    </source>
</evidence>
<proteinExistence type="inferred from homology"/>
<dbReference type="GO" id="GO:0030148">
    <property type="term" value="P:sphingolipid biosynthetic process"/>
    <property type="evidence" value="ECO:0007669"/>
    <property type="project" value="TreeGrafter"/>
</dbReference>
<comment type="catalytic activity">
    <reaction evidence="11">
        <text>a very-long-chain acyl-CoA + malonyl-CoA + H(+) = a very-long-chain 3-oxoacyl-CoA + CO2 + CoA</text>
        <dbReference type="Rhea" id="RHEA:32727"/>
        <dbReference type="ChEBI" id="CHEBI:15378"/>
        <dbReference type="ChEBI" id="CHEBI:16526"/>
        <dbReference type="ChEBI" id="CHEBI:57287"/>
        <dbReference type="ChEBI" id="CHEBI:57384"/>
        <dbReference type="ChEBI" id="CHEBI:90725"/>
        <dbReference type="ChEBI" id="CHEBI:90736"/>
        <dbReference type="EC" id="2.3.1.199"/>
    </reaction>
</comment>
<sequence>MSLAKNLLGPFLAHDIPNFVTRFDRGELPLSTPLALIESLTAYFAAIYGIESFMRPRKAFRLKNITRIYNAALSFGSLVLLLLILEEAIPNVLQHGFYYGVCSANISTPRLKFYYVIVYYSKIIEFADTVLLALKKKPLTFLHLFHHSMTYVFFFTLLIGTNAPTWLPTSLNLTVHVFLYYYYFAATTRKKIWWKKYVTTIEIIQFIISAFVYIFIGWNHHLPMIFANIPSLGKCAVALHIQWMAPILTVFLLGLFIDFYIKIYLTPRAKSTTAQQ</sequence>
<dbReference type="InterPro" id="IPR002076">
    <property type="entry name" value="ELO_fam"/>
</dbReference>
<feature type="transmembrane region" description="Helical" evidence="12">
    <location>
        <begin position="236"/>
        <end position="261"/>
    </location>
</feature>
<dbReference type="Proteomes" id="UP000054279">
    <property type="component" value="Unassembled WGS sequence"/>
</dbReference>
<feature type="transmembrane region" description="Helical" evidence="12">
    <location>
        <begin position="30"/>
        <end position="50"/>
    </location>
</feature>
<feature type="transmembrane region" description="Helical" evidence="12">
    <location>
        <begin position="141"/>
        <end position="160"/>
    </location>
</feature>
<evidence type="ECO:0000256" key="3">
    <source>
        <dbReference type="ARBA" id="ARBA00022516"/>
    </source>
</evidence>
<dbReference type="GO" id="GO:0042761">
    <property type="term" value="P:very long-chain fatty acid biosynthetic process"/>
    <property type="evidence" value="ECO:0007669"/>
    <property type="project" value="TreeGrafter"/>
</dbReference>
<dbReference type="EMBL" id="KN837108">
    <property type="protein sequence ID" value="KIJ46292.1"/>
    <property type="molecule type" value="Genomic_DNA"/>
</dbReference>
<keyword evidence="3 12" id="KW-0444">Lipid biosynthesis</keyword>
<dbReference type="HOGENOM" id="CLU_048483_6_1_1"/>
<comment type="catalytic activity">
    <reaction evidence="12">
        <text>an acyl-CoA + malonyl-CoA + H(+) = a 3-oxoacyl-CoA + CO2 + CoA</text>
        <dbReference type="Rhea" id="RHEA:50252"/>
        <dbReference type="ChEBI" id="CHEBI:15378"/>
        <dbReference type="ChEBI" id="CHEBI:16526"/>
        <dbReference type="ChEBI" id="CHEBI:57287"/>
        <dbReference type="ChEBI" id="CHEBI:57384"/>
        <dbReference type="ChEBI" id="CHEBI:58342"/>
        <dbReference type="ChEBI" id="CHEBI:90726"/>
    </reaction>
    <physiologicalReaction direction="left-to-right" evidence="12">
        <dbReference type="Rhea" id="RHEA:50253"/>
    </physiologicalReaction>
</comment>
<dbReference type="EC" id="2.3.1.-" evidence="12"/>
<gene>
    <name evidence="13" type="ORF">M422DRAFT_165415</name>
</gene>
<feature type="transmembrane region" description="Helical" evidence="12">
    <location>
        <begin position="166"/>
        <end position="185"/>
    </location>
</feature>
<dbReference type="PANTHER" id="PTHR11157:SF134">
    <property type="entry name" value="ELONGATION OF FATTY ACIDS PROTEIN 1-RELATED"/>
    <property type="match status" value="1"/>
</dbReference>
<dbReference type="AlphaFoldDB" id="A0A0C9VUC5"/>
<keyword evidence="6 12" id="KW-0276">Fatty acid metabolism</keyword>
<keyword evidence="8 12" id="KW-0443">Lipid metabolism</keyword>
<evidence type="ECO:0000256" key="6">
    <source>
        <dbReference type="ARBA" id="ARBA00022832"/>
    </source>
</evidence>
<keyword evidence="10 12" id="KW-0275">Fatty acid biosynthesis</keyword>
<dbReference type="Pfam" id="PF01151">
    <property type="entry name" value="ELO"/>
    <property type="match status" value="1"/>
</dbReference>
<evidence type="ECO:0000256" key="7">
    <source>
        <dbReference type="ARBA" id="ARBA00022989"/>
    </source>
</evidence>
<evidence type="ECO:0000256" key="4">
    <source>
        <dbReference type="ARBA" id="ARBA00022679"/>
    </source>
</evidence>
<feature type="transmembrane region" description="Helical" evidence="12">
    <location>
        <begin position="197"/>
        <end position="216"/>
    </location>
</feature>
<feature type="transmembrane region" description="Helical" evidence="12">
    <location>
        <begin position="113"/>
        <end position="134"/>
    </location>
</feature>
<keyword evidence="9 12" id="KW-0472">Membrane</keyword>
<dbReference type="OrthoDB" id="434092at2759"/>
<dbReference type="GO" id="GO:0034626">
    <property type="term" value="P:fatty acid elongation, polyunsaturated fatty acid"/>
    <property type="evidence" value="ECO:0007669"/>
    <property type="project" value="TreeGrafter"/>
</dbReference>
<dbReference type="GO" id="GO:0034625">
    <property type="term" value="P:fatty acid elongation, monounsaturated fatty acid"/>
    <property type="evidence" value="ECO:0007669"/>
    <property type="project" value="TreeGrafter"/>
</dbReference>
<evidence type="ECO:0000313" key="13">
    <source>
        <dbReference type="EMBL" id="KIJ46292.1"/>
    </source>
</evidence>
<keyword evidence="5 12" id="KW-0812">Transmembrane</keyword>
<dbReference type="PANTHER" id="PTHR11157">
    <property type="entry name" value="FATTY ACID ACYL TRANSFERASE-RELATED"/>
    <property type="match status" value="1"/>
</dbReference>
<accession>A0A0C9VUC5</accession>
<comment type="subcellular location">
    <subcellularLocation>
        <location evidence="1">Membrane</location>
        <topology evidence="1">Multi-pass membrane protein</topology>
    </subcellularLocation>
</comment>
<evidence type="ECO:0000256" key="11">
    <source>
        <dbReference type="ARBA" id="ARBA00047375"/>
    </source>
</evidence>